<gene>
    <name evidence="3" type="ORF">MNBD_DELTA04-51</name>
</gene>
<protein>
    <submittedName>
        <fullName evidence="3">Response regulator of zinc sigma-54-dependent two-component system</fullName>
    </submittedName>
</protein>
<proteinExistence type="predicted"/>
<keyword evidence="1" id="KW-0597">Phosphoprotein</keyword>
<dbReference type="InterPro" id="IPR001789">
    <property type="entry name" value="Sig_transdc_resp-reg_receiver"/>
</dbReference>
<organism evidence="3">
    <name type="scientific">hydrothermal vent metagenome</name>
    <dbReference type="NCBI Taxonomy" id="652676"/>
    <lineage>
        <taxon>unclassified sequences</taxon>
        <taxon>metagenomes</taxon>
        <taxon>ecological metagenomes</taxon>
    </lineage>
</organism>
<dbReference type="AlphaFoldDB" id="A0A3B0VBQ1"/>
<sequence>MAEILVLDDVEDAAVLIKKILEKKGHQVRVFTDEDLALRHVREGNPVDLAILDLKLRKMEGTEVLAELKKYLPAIRAIIMTGYPTVETAGRALKLGAAAYCVKPIDKTELEDKVAEVLANK</sequence>
<dbReference type="CDD" id="cd00156">
    <property type="entry name" value="REC"/>
    <property type="match status" value="1"/>
</dbReference>
<dbReference type="PANTHER" id="PTHR44591:SF3">
    <property type="entry name" value="RESPONSE REGULATORY DOMAIN-CONTAINING PROTEIN"/>
    <property type="match status" value="1"/>
</dbReference>
<name>A0A3B0VBQ1_9ZZZZ</name>
<dbReference type="SUPFAM" id="SSF52172">
    <property type="entry name" value="CheY-like"/>
    <property type="match status" value="1"/>
</dbReference>
<dbReference type="EMBL" id="UOEY01000047">
    <property type="protein sequence ID" value="VAW37693.1"/>
    <property type="molecule type" value="Genomic_DNA"/>
</dbReference>
<dbReference type="Pfam" id="PF00072">
    <property type="entry name" value="Response_reg"/>
    <property type="match status" value="1"/>
</dbReference>
<feature type="domain" description="Response regulatory" evidence="2">
    <location>
        <begin position="3"/>
        <end position="118"/>
    </location>
</feature>
<dbReference type="InterPro" id="IPR050595">
    <property type="entry name" value="Bact_response_regulator"/>
</dbReference>
<dbReference type="GO" id="GO:0000160">
    <property type="term" value="P:phosphorelay signal transduction system"/>
    <property type="evidence" value="ECO:0007669"/>
    <property type="project" value="InterPro"/>
</dbReference>
<dbReference type="Gene3D" id="3.40.50.2300">
    <property type="match status" value="1"/>
</dbReference>
<evidence type="ECO:0000256" key="1">
    <source>
        <dbReference type="ARBA" id="ARBA00022553"/>
    </source>
</evidence>
<dbReference type="InterPro" id="IPR011006">
    <property type="entry name" value="CheY-like_superfamily"/>
</dbReference>
<dbReference type="SMART" id="SM00448">
    <property type="entry name" value="REC"/>
    <property type="match status" value="1"/>
</dbReference>
<accession>A0A3B0VBQ1</accession>
<evidence type="ECO:0000259" key="2">
    <source>
        <dbReference type="PROSITE" id="PS50110"/>
    </source>
</evidence>
<dbReference type="PANTHER" id="PTHR44591">
    <property type="entry name" value="STRESS RESPONSE REGULATOR PROTEIN 1"/>
    <property type="match status" value="1"/>
</dbReference>
<reference evidence="3" key="1">
    <citation type="submission" date="2018-06" db="EMBL/GenBank/DDBJ databases">
        <authorList>
            <person name="Zhirakovskaya E."/>
        </authorList>
    </citation>
    <scope>NUCLEOTIDE SEQUENCE</scope>
</reference>
<dbReference type="PROSITE" id="PS50110">
    <property type="entry name" value="RESPONSE_REGULATORY"/>
    <property type="match status" value="1"/>
</dbReference>
<evidence type="ECO:0000313" key="3">
    <source>
        <dbReference type="EMBL" id="VAW37693.1"/>
    </source>
</evidence>